<comment type="caution">
    <text evidence="4">The sequence shown here is derived from an EMBL/GenBank/DDBJ whole genome shotgun (WGS) entry which is preliminary data.</text>
</comment>
<dbReference type="Gene3D" id="3.40.710.10">
    <property type="entry name" value="DD-peptidase/beta-lactamase superfamily"/>
    <property type="match status" value="1"/>
</dbReference>
<name>A0A9W9KMY0_9EURO</name>
<dbReference type="AlphaFoldDB" id="A0A9W9KMY0"/>
<keyword evidence="5" id="KW-1185">Reference proteome</keyword>
<dbReference type="GeneID" id="81353385"/>
<dbReference type="Proteomes" id="UP001149074">
    <property type="component" value="Unassembled WGS sequence"/>
</dbReference>
<evidence type="ECO:0000313" key="5">
    <source>
        <dbReference type="Proteomes" id="UP001149074"/>
    </source>
</evidence>
<comment type="similarity">
    <text evidence="1">Belongs to the class-A beta-lactamase family.</text>
</comment>
<dbReference type="InterPro" id="IPR001466">
    <property type="entry name" value="Beta-lactam-related"/>
</dbReference>
<dbReference type="InterPro" id="IPR012338">
    <property type="entry name" value="Beta-lactam/transpept-like"/>
</dbReference>
<keyword evidence="2" id="KW-0378">Hydrolase</keyword>
<accession>A0A9W9KMY0</accession>
<dbReference type="RefSeq" id="XP_056479447.1">
    <property type="nucleotide sequence ID" value="XM_056614406.1"/>
</dbReference>
<sequence length="417" mass="44980">MEEIGHILDQFTDSSTGSLHGAVFVVVDSSGTVIYDRTSGKASFDEANPRAPQLDSLCWVASMTKLVTAVALMQLVERGTLSLDDDARDYVPELKDIQILQDIGSEKDTPSSTSPPNLVPVRGKITIRDLLCHTAGFVYDSSSPLLQKWSKLHGRTAHTFCGSIAGYTHPLIFEPGTSWAYGAGLDWAGRVVECVSKSSLEDYMKTNIWSKIGAISTTFHPELNRGTLPMPLEMGYRVGVGQGSKSVKAGRIILDQPAKDELGGIGLFSTPSDFVKLLTALLRGGGPLLSQKGVDTLFRPQLSEASRVAMPRPLGLQMRKVLGINDIADIKQADHSLGGTITLRDIPGRRRAGTVNWSGLPNLHWWIDRKAGIAAALFTQLMPPGDAAVTSLLIDLEKAVYKSLDTLIKSSVTGAKL</sequence>
<dbReference type="PANTHER" id="PTHR43283:SF17">
    <property type="entry name" value="(LOVD), PUTATIVE (AFU_ORTHOLOGUE AFUA_5G00920)-RELATED"/>
    <property type="match status" value="1"/>
</dbReference>
<organism evidence="4 5">
    <name type="scientific">Penicillium argentinense</name>
    <dbReference type="NCBI Taxonomy" id="1131581"/>
    <lineage>
        <taxon>Eukaryota</taxon>
        <taxon>Fungi</taxon>
        <taxon>Dikarya</taxon>
        <taxon>Ascomycota</taxon>
        <taxon>Pezizomycotina</taxon>
        <taxon>Eurotiomycetes</taxon>
        <taxon>Eurotiomycetidae</taxon>
        <taxon>Eurotiales</taxon>
        <taxon>Aspergillaceae</taxon>
        <taxon>Penicillium</taxon>
    </lineage>
</organism>
<gene>
    <name evidence="4" type="ORF">N7532_001912</name>
</gene>
<evidence type="ECO:0000256" key="1">
    <source>
        <dbReference type="ARBA" id="ARBA00009009"/>
    </source>
</evidence>
<dbReference type="EMBL" id="JAPQKI010000002">
    <property type="protein sequence ID" value="KAJ5111377.1"/>
    <property type="molecule type" value="Genomic_DNA"/>
</dbReference>
<dbReference type="InterPro" id="IPR050789">
    <property type="entry name" value="Diverse_Enzym_Activities"/>
</dbReference>
<dbReference type="SUPFAM" id="SSF56601">
    <property type="entry name" value="beta-lactamase/transpeptidase-like"/>
    <property type="match status" value="1"/>
</dbReference>
<dbReference type="OrthoDB" id="428260at2759"/>
<evidence type="ECO:0000259" key="3">
    <source>
        <dbReference type="Pfam" id="PF00144"/>
    </source>
</evidence>
<dbReference type="GO" id="GO:0016787">
    <property type="term" value="F:hydrolase activity"/>
    <property type="evidence" value="ECO:0007669"/>
    <property type="project" value="UniProtKB-KW"/>
</dbReference>
<evidence type="ECO:0000256" key="2">
    <source>
        <dbReference type="ARBA" id="ARBA00022801"/>
    </source>
</evidence>
<proteinExistence type="inferred from homology"/>
<dbReference type="Pfam" id="PF00144">
    <property type="entry name" value="Beta-lactamase"/>
    <property type="match status" value="1"/>
</dbReference>
<dbReference type="PANTHER" id="PTHR43283">
    <property type="entry name" value="BETA-LACTAMASE-RELATED"/>
    <property type="match status" value="1"/>
</dbReference>
<reference evidence="4" key="1">
    <citation type="submission" date="2022-11" db="EMBL/GenBank/DDBJ databases">
        <authorList>
            <person name="Petersen C."/>
        </authorList>
    </citation>
    <scope>NUCLEOTIDE SEQUENCE</scope>
    <source>
        <strain evidence="4">IBT 30761</strain>
    </source>
</reference>
<reference evidence="4" key="2">
    <citation type="journal article" date="2023" name="IMA Fungus">
        <title>Comparative genomic study of the Penicillium genus elucidates a diverse pangenome and 15 lateral gene transfer events.</title>
        <authorList>
            <person name="Petersen C."/>
            <person name="Sorensen T."/>
            <person name="Nielsen M.R."/>
            <person name="Sondergaard T.E."/>
            <person name="Sorensen J.L."/>
            <person name="Fitzpatrick D.A."/>
            <person name="Frisvad J.C."/>
            <person name="Nielsen K.L."/>
        </authorList>
    </citation>
    <scope>NUCLEOTIDE SEQUENCE</scope>
    <source>
        <strain evidence="4">IBT 30761</strain>
    </source>
</reference>
<feature type="domain" description="Beta-lactamase-related" evidence="3">
    <location>
        <begin position="17"/>
        <end position="393"/>
    </location>
</feature>
<protein>
    <recommendedName>
        <fullName evidence="3">Beta-lactamase-related domain-containing protein</fullName>
    </recommendedName>
</protein>
<evidence type="ECO:0000313" key="4">
    <source>
        <dbReference type="EMBL" id="KAJ5111377.1"/>
    </source>
</evidence>